<reference evidence="3 4" key="1">
    <citation type="submission" date="2019-03" db="EMBL/GenBank/DDBJ databases">
        <title>Genomic Encyclopedia of Type Strains, Phase III (KMG-III): the genomes of soil and plant-associated and newly described type strains.</title>
        <authorList>
            <person name="Whitman W."/>
        </authorList>
    </citation>
    <scope>NUCLEOTIDE SEQUENCE [LARGE SCALE GENOMIC DNA]</scope>
    <source>
        <strain evidence="3 4">VKM Ac-2573</strain>
    </source>
</reference>
<comment type="caution">
    <text evidence="3">The sequence shown here is derived from an EMBL/GenBank/DDBJ whole genome shotgun (WGS) entry which is preliminary data.</text>
</comment>
<dbReference type="AlphaFoldDB" id="A0A4R8C1Z4"/>
<dbReference type="Gene3D" id="3.30.530.20">
    <property type="match status" value="1"/>
</dbReference>
<keyword evidence="4" id="KW-1185">Reference proteome</keyword>
<evidence type="ECO:0000313" key="4">
    <source>
        <dbReference type="Proteomes" id="UP000295146"/>
    </source>
</evidence>
<organism evidence="3 4">
    <name type="scientific">Kribbella pratensis</name>
    <dbReference type="NCBI Taxonomy" id="2512112"/>
    <lineage>
        <taxon>Bacteria</taxon>
        <taxon>Bacillati</taxon>
        <taxon>Actinomycetota</taxon>
        <taxon>Actinomycetes</taxon>
        <taxon>Propionibacteriales</taxon>
        <taxon>Kribbellaceae</taxon>
        <taxon>Kribbella</taxon>
    </lineage>
</organism>
<accession>A0A4R8C1Z4</accession>
<gene>
    <name evidence="3" type="ORF">EV653_3800</name>
</gene>
<dbReference type="EMBL" id="SODP01000002">
    <property type="protein sequence ID" value="TDW69770.1"/>
    <property type="molecule type" value="Genomic_DNA"/>
</dbReference>
<comment type="similarity">
    <text evidence="1">Belongs to the AHA1 family.</text>
</comment>
<feature type="domain" description="Activator of Hsp90 ATPase homologue 1/2-like C-terminal" evidence="2">
    <location>
        <begin position="22"/>
        <end position="137"/>
    </location>
</feature>
<dbReference type="Pfam" id="PF08327">
    <property type="entry name" value="AHSA1"/>
    <property type="match status" value="1"/>
</dbReference>
<evidence type="ECO:0000256" key="1">
    <source>
        <dbReference type="ARBA" id="ARBA00006817"/>
    </source>
</evidence>
<dbReference type="InterPro" id="IPR023393">
    <property type="entry name" value="START-like_dom_sf"/>
</dbReference>
<name>A0A4R8C1Z4_9ACTN</name>
<proteinExistence type="inferred from homology"/>
<evidence type="ECO:0000259" key="2">
    <source>
        <dbReference type="Pfam" id="PF08327"/>
    </source>
</evidence>
<dbReference type="Proteomes" id="UP000295146">
    <property type="component" value="Unassembled WGS sequence"/>
</dbReference>
<protein>
    <submittedName>
        <fullName evidence="3">Uncharacterized protein YndB with AHSA1/START domain</fullName>
    </submittedName>
</protein>
<dbReference type="InterPro" id="IPR013538">
    <property type="entry name" value="ASHA1/2-like_C"/>
</dbReference>
<evidence type="ECO:0000313" key="3">
    <source>
        <dbReference type="EMBL" id="TDW69770.1"/>
    </source>
</evidence>
<dbReference type="SUPFAM" id="SSF55961">
    <property type="entry name" value="Bet v1-like"/>
    <property type="match status" value="1"/>
</dbReference>
<sequence>MNPATVARDGGLDRVERSTAIDASAEEVWELVCRPGWWINDGEIEPDSLPAATSGVQIVEHPQQGRFEVHTLRVDRPRYLSYRWVGGQYAADTVVEFFVEERPGGVTLRVVESGFEALAMSAEAKERLLEEHQFGWELELLAARKFTVAT</sequence>
<dbReference type="RefSeq" id="WP_166679488.1">
    <property type="nucleotide sequence ID" value="NZ_SODP01000002.1"/>
</dbReference>